<reference evidence="2" key="1">
    <citation type="submission" date="2021-05" db="EMBL/GenBank/DDBJ databases">
        <authorList>
            <person name="Stam R."/>
        </authorList>
    </citation>
    <scope>NUCLEOTIDE SEQUENCE</scope>
    <source>
        <strain evidence="2">CS162</strain>
    </source>
</reference>
<gene>
    <name evidence="2" type="ORF">ALTATR162_LOCUS580</name>
</gene>
<feature type="transmembrane region" description="Helical" evidence="1">
    <location>
        <begin position="349"/>
        <end position="369"/>
    </location>
</feature>
<keyword evidence="3" id="KW-1185">Reference proteome</keyword>
<dbReference type="RefSeq" id="XP_043164109.1">
    <property type="nucleotide sequence ID" value="XM_043308174.1"/>
</dbReference>
<feature type="transmembrane region" description="Helical" evidence="1">
    <location>
        <begin position="262"/>
        <end position="285"/>
    </location>
</feature>
<name>A0A8J2N0C5_9PLEO</name>
<keyword evidence="1" id="KW-0812">Transmembrane</keyword>
<protein>
    <submittedName>
        <fullName evidence="2">Uncharacterized protein</fullName>
    </submittedName>
</protein>
<comment type="caution">
    <text evidence="2">The sequence shown here is derived from an EMBL/GenBank/DDBJ whole genome shotgun (WGS) entry which is preliminary data.</text>
</comment>
<feature type="transmembrane region" description="Helical" evidence="1">
    <location>
        <begin position="148"/>
        <end position="167"/>
    </location>
</feature>
<accession>A0A8J2N0C5</accession>
<organism evidence="2 3">
    <name type="scientific">Alternaria atra</name>
    <dbReference type="NCBI Taxonomy" id="119953"/>
    <lineage>
        <taxon>Eukaryota</taxon>
        <taxon>Fungi</taxon>
        <taxon>Dikarya</taxon>
        <taxon>Ascomycota</taxon>
        <taxon>Pezizomycotina</taxon>
        <taxon>Dothideomycetes</taxon>
        <taxon>Pleosporomycetidae</taxon>
        <taxon>Pleosporales</taxon>
        <taxon>Pleosporineae</taxon>
        <taxon>Pleosporaceae</taxon>
        <taxon>Alternaria</taxon>
        <taxon>Alternaria sect. Ulocladioides</taxon>
    </lineage>
</organism>
<dbReference type="AlphaFoldDB" id="A0A8J2N0C5"/>
<evidence type="ECO:0000313" key="2">
    <source>
        <dbReference type="EMBL" id="CAG5139853.1"/>
    </source>
</evidence>
<keyword evidence="1" id="KW-1133">Transmembrane helix</keyword>
<sequence>MTVLVELARRAVSHPRTATFVKRAINGNGGRTPDWADEVPIWGAVLVYATIFVSVVAISLFSYMLNEVVVTLCMVESPVAAITVSETPSTTLSPSDKEGADEKETLLESGPTITLVNQKPITSSIRATLRHLVANAGRFARFRGFKIHALYSVLAGTTATFFSGALPNMPGQAVLGAAITGALLANVHAAWTHKVVSMPTSATFLQRIPSKSHWKTLAVPAALKAVMPYVSVYLTVGVAMLLRLHKVDQESHVTCAQKVGLIARFLAVVVFAVTCTLFLCLPAMVTLVRVEASILPEDQDTIVPFDRTFGGKVVSKMMGGTGVVSFLDAWRSFNWEARRRLIKLFVKNFFIMVGMFVVVMHIIALEVFATMGPAVRKAVADHNAS</sequence>
<evidence type="ECO:0000256" key="1">
    <source>
        <dbReference type="SAM" id="Phobius"/>
    </source>
</evidence>
<proteinExistence type="predicted"/>
<feature type="transmembrane region" description="Helical" evidence="1">
    <location>
        <begin position="41"/>
        <end position="65"/>
    </location>
</feature>
<feature type="transmembrane region" description="Helical" evidence="1">
    <location>
        <begin position="173"/>
        <end position="196"/>
    </location>
</feature>
<dbReference type="EMBL" id="CAJRGZ010000015">
    <property type="protein sequence ID" value="CAG5139853.1"/>
    <property type="molecule type" value="Genomic_DNA"/>
</dbReference>
<dbReference type="Proteomes" id="UP000676310">
    <property type="component" value="Unassembled WGS sequence"/>
</dbReference>
<feature type="transmembrane region" description="Helical" evidence="1">
    <location>
        <begin position="217"/>
        <end position="242"/>
    </location>
</feature>
<evidence type="ECO:0000313" key="3">
    <source>
        <dbReference type="Proteomes" id="UP000676310"/>
    </source>
</evidence>
<dbReference type="OrthoDB" id="2896006at2759"/>
<dbReference type="GeneID" id="67017618"/>
<keyword evidence="1" id="KW-0472">Membrane</keyword>